<dbReference type="InterPro" id="IPR031127">
    <property type="entry name" value="E3_UB_ligase_RBR"/>
</dbReference>
<dbReference type="GO" id="GO:0061630">
    <property type="term" value="F:ubiquitin protein ligase activity"/>
    <property type="evidence" value="ECO:0007669"/>
    <property type="project" value="UniProtKB-EC"/>
</dbReference>
<proteinExistence type="predicted"/>
<dbReference type="GO" id="GO:0008270">
    <property type="term" value="F:zinc ion binding"/>
    <property type="evidence" value="ECO:0007669"/>
    <property type="project" value="UniProtKB-KW"/>
</dbReference>
<evidence type="ECO:0000313" key="12">
    <source>
        <dbReference type="EMBL" id="CAE0245479.1"/>
    </source>
</evidence>
<sequence>MQAEVSDMRAPVEGVVNILDKTRWSARTARVSPILSTTDDLGGNTSAQDSCILGRRRSFSDMISASKYFAHEQVFDTDTSTLFGVLLSSKIDACRVHPDRSSSSSSASCVSMDDAHSLSSSCSCCHEEEEGEEEREGKREAKSSYEELLQFQQKLMNTSEHADINDIELMMGIAASLSSMTDEAQQVESGNGKKSKRSHKHCRHNEEKNESQKEEQERKRVIDLIAASLHGGDIEEEESGKRRRHENVTSAPNVTSVTTLEVAVEELRASTVPSPPAVAMQETGSTGTAPPPTPPPLPAWLEPLQPIVEINAEERRFVLVQNPIPPAPPLPADGRLPPLRATVVPAPPAPPVPPPPQERLCNVCYCPFSSTTSLERECVFAGEGNDRICNGCMLEYLKVEIREGKVPLKTPFKKLRIVPYGMVKKMLTTNNELEALEKYERFRALKNDPNARECPSCNYIQAGNPETPNMQCEQCSTRYCFFHSLQHPGKKCWRYALENPISSMKSNLYKYFRTKKCPKCKNYVERNSGCEHMTCKCGQAFCWRCGGVYYNNNYYHKKLVFFRPRQWKEVCHSKAMWTARVASTIGIVAAFGPAVALSPIILPILGFIKLHRTYNLKQRYRQWLQRRKREKERRKAMKAHGKKPNPGECAHYFPTYDRSRCMFCNIHYTSIEPELRPPGVPR</sequence>
<keyword evidence="6" id="KW-0863">Zinc-finger</keyword>
<dbReference type="InterPro" id="IPR044066">
    <property type="entry name" value="TRIAD_supradom"/>
</dbReference>
<accession>A0A7S3G5H3</accession>
<feature type="compositionally biased region" description="Basic residues" evidence="9">
    <location>
        <begin position="193"/>
        <end position="203"/>
    </location>
</feature>
<dbReference type="AlphaFoldDB" id="A0A7S3G5H3"/>
<name>A0A7S3G5H3_9EUKA</name>
<reference evidence="12" key="1">
    <citation type="submission" date="2021-01" db="EMBL/GenBank/DDBJ databases">
        <authorList>
            <person name="Corre E."/>
            <person name="Pelletier E."/>
            <person name="Niang G."/>
            <person name="Scheremetjew M."/>
            <person name="Finn R."/>
            <person name="Kale V."/>
            <person name="Holt S."/>
            <person name="Cochrane G."/>
            <person name="Meng A."/>
            <person name="Brown T."/>
            <person name="Cohen L."/>
        </authorList>
    </citation>
    <scope>NUCLEOTIDE SEQUENCE</scope>
    <source>
        <strain evidence="12">NIES-2562</strain>
    </source>
</reference>
<dbReference type="EC" id="2.3.2.31" evidence="2"/>
<evidence type="ECO:0000259" key="11">
    <source>
        <dbReference type="PROSITE" id="PS51873"/>
    </source>
</evidence>
<feature type="region of interest" description="Disordered" evidence="9">
    <location>
        <begin position="180"/>
        <end position="251"/>
    </location>
</feature>
<dbReference type="SUPFAM" id="SSF57850">
    <property type="entry name" value="RING/U-box"/>
    <property type="match status" value="2"/>
</dbReference>
<dbReference type="Gene3D" id="1.20.120.1750">
    <property type="match status" value="1"/>
</dbReference>
<keyword evidence="5" id="KW-0677">Repeat</keyword>
<protein>
    <recommendedName>
        <fullName evidence="2">RBR-type E3 ubiquitin transferase</fullName>
        <ecNumber evidence="2">2.3.2.31</ecNumber>
    </recommendedName>
</protein>
<evidence type="ECO:0000256" key="2">
    <source>
        <dbReference type="ARBA" id="ARBA00012251"/>
    </source>
</evidence>
<keyword evidence="4" id="KW-0479">Metal-binding</keyword>
<keyword evidence="10" id="KW-0812">Transmembrane</keyword>
<feature type="domain" description="RING-type" evidence="11">
    <location>
        <begin position="357"/>
        <end position="568"/>
    </location>
</feature>
<dbReference type="PROSITE" id="PS51873">
    <property type="entry name" value="TRIAD"/>
    <property type="match status" value="1"/>
</dbReference>
<evidence type="ECO:0000256" key="3">
    <source>
        <dbReference type="ARBA" id="ARBA00022679"/>
    </source>
</evidence>
<organism evidence="12">
    <name type="scientific">Palpitomonas bilix</name>
    <dbReference type="NCBI Taxonomy" id="652834"/>
    <lineage>
        <taxon>Eukaryota</taxon>
        <taxon>Eukaryota incertae sedis</taxon>
    </lineage>
</organism>
<feature type="compositionally biased region" description="Basic and acidic residues" evidence="9">
    <location>
        <begin position="204"/>
        <end position="222"/>
    </location>
</feature>
<dbReference type="PANTHER" id="PTHR11685">
    <property type="entry name" value="RBR FAMILY RING FINGER AND IBR DOMAIN-CONTAINING"/>
    <property type="match status" value="1"/>
</dbReference>
<evidence type="ECO:0000256" key="1">
    <source>
        <dbReference type="ARBA" id="ARBA00001798"/>
    </source>
</evidence>
<evidence type="ECO:0000256" key="8">
    <source>
        <dbReference type="ARBA" id="ARBA00022833"/>
    </source>
</evidence>
<evidence type="ECO:0000256" key="7">
    <source>
        <dbReference type="ARBA" id="ARBA00022786"/>
    </source>
</evidence>
<dbReference type="CDD" id="cd20336">
    <property type="entry name" value="Rcat_RBR"/>
    <property type="match status" value="1"/>
</dbReference>
<comment type="catalytic activity">
    <reaction evidence="1">
        <text>[E2 ubiquitin-conjugating enzyme]-S-ubiquitinyl-L-cysteine + [acceptor protein]-L-lysine = [E2 ubiquitin-conjugating enzyme]-L-cysteine + [acceptor protein]-N(6)-ubiquitinyl-L-lysine.</text>
        <dbReference type="EC" id="2.3.2.31"/>
    </reaction>
</comment>
<dbReference type="InterPro" id="IPR002867">
    <property type="entry name" value="IBR_dom"/>
</dbReference>
<keyword evidence="10" id="KW-1133">Transmembrane helix</keyword>
<keyword evidence="7" id="KW-0833">Ubl conjugation pathway</keyword>
<dbReference type="EMBL" id="HBIB01011791">
    <property type="protein sequence ID" value="CAE0245479.1"/>
    <property type="molecule type" value="Transcribed_RNA"/>
</dbReference>
<keyword evidence="10" id="KW-0472">Membrane</keyword>
<evidence type="ECO:0000256" key="6">
    <source>
        <dbReference type="ARBA" id="ARBA00022771"/>
    </source>
</evidence>
<feature type="transmembrane region" description="Helical" evidence="10">
    <location>
        <begin position="581"/>
        <end position="608"/>
    </location>
</feature>
<evidence type="ECO:0000256" key="4">
    <source>
        <dbReference type="ARBA" id="ARBA00022723"/>
    </source>
</evidence>
<keyword evidence="3" id="KW-0808">Transferase</keyword>
<evidence type="ECO:0000256" key="10">
    <source>
        <dbReference type="SAM" id="Phobius"/>
    </source>
</evidence>
<feature type="compositionally biased region" description="Polar residues" evidence="9">
    <location>
        <begin position="180"/>
        <end position="189"/>
    </location>
</feature>
<keyword evidence="8" id="KW-0862">Zinc</keyword>
<evidence type="ECO:0000256" key="9">
    <source>
        <dbReference type="SAM" id="MobiDB-lite"/>
    </source>
</evidence>
<dbReference type="Pfam" id="PF22191">
    <property type="entry name" value="IBR_1"/>
    <property type="match status" value="1"/>
</dbReference>
<dbReference type="Pfam" id="PF01485">
    <property type="entry name" value="IBR"/>
    <property type="match status" value="1"/>
</dbReference>
<evidence type="ECO:0000256" key="5">
    <source>
        <dbReference type="ARBA" id="ARBA00022737"/>
    </source>
</evidence>
<gene>
    <name evidence="12" type="ORF">PBIL07802_LOCUS7660</name>
</gene>
<dbReference type="GO" id="GO:0016567">
    <property type="term" value="P:protein ubiquitination"/>
    <property type="evidence" value="ECO:0007669"/>
    <property type="project" value="InterPro"/>
</dbReference>